<dbReference type="InterPro" id="IPR016204">
    <property type="entry name" value="HDH"/>
</dbReference>
<dbReference type="GO" id="GO:0004412">
    <property type="term" value="F:homoserine dehydrogenase activity"/>
    <property type="evidence" value="ECO:0007669"/>
    <property type="project" value="UniProtKB-EC"/>
</dbReference>
<feature type="active site" description="Proton donor" evidence="11">
    <location>
        <position position="206"/>
    </location>
</feature>
<evidence type="ECO:0000256" key="9">
    <source>
        <dbReference type="ARBA" id="ARBA00023002"/>
    </source>
</evidence>
<keyword evidence="10" id="KW-0486">Methionine biosynthesis</keyword>
<dbReference type="Gene3D" id="3.40.50.720">
    <property type="entry name" value="NAD(P)-binding Rossmann-like Domain"/>
    <property type="match status" value="1"/>
</dbReference>
<dbReference type="FunFam" id="3.30.70.260:FF:000030">
    <property type="entry name" value="Homoserine dehydrogenase"/>
    <property type="match status" value="1"/>
</dbReference>
<dbReference type="SUPFAM" id="SSF51735">
    <property type="entry name" value="NAD(P)-binding Rossmann-fold domains"/>
    <property type="match status" value="1"/>
</dbReference>
<organism evidence="15 16">
    <name type="scientific">Candidatus Lambdaproteobacteria bacterium RIFOXYD2_FULL_50_16</name>
    <dbReference type="NCBI Taxonomy" id="1817772"/>
    <lineage>
        <taxon>Bacteria</taxon>
        <taxon>Pseudomonadati</taxon>
        <taxon>Pseudomonadota</taxon>
        <taxon>Candidatus Lambdaproteobacteria</taxon>
    </lineage>
</organism>
<comment type="caution">
    <text evidence="15">The sequence shown here is derived from an EMBL/GenBank/DDBJ whole genome shotgun (WGS) entry which is preliminary data.</text>
</comment>
<comment type="similarity">
    <text evidence="3 13">Belongs to the homoserine dehydrogenase family.</text>
</comment>
<proteinExistence type="inferred from homology"/>
<evidence type="ECO:0000256" key="6">
    <source>
        <dbReference type="ARBA" id="ARBA00022605"/>
    </source>
</evidence>
<gene>
    <name evidence="15" type="ORF">A2527_05375</name>
</gene>
<feature type="binding site" evidence="12">
    <location>
        <position position="191"/>
    </location>
    <ligand>
        <name>L-homoserine</name>
        <dbReference type="ChEBI" id="CHEBI:57476"/>
    </ligand>
</feature>
<name>A0A1F6G920_9PROT</name>
<comment type="pathway">
    <text evidence="1">Amino-acid biosynthesis; L-threonine biosynthesis; L-threonine from L-aspartate: step 3/5.</text>
</comment>
<dbReference type="InterPro" id="IPR005106">
    <property type="entry name" value="Asp/hSer_DH_NAD-bd"/>
</dbReference>
<comment type="pathway">
    <text evidence="2">Amino-acid biosynthesis; L-methionine biosynthesis via de novo pathway; L-homoserine from L-aspartate: step 3/3.</text>
</comment>
<sequence length="434" mass="46333">MPKEIKIGIFGLGTVGQSVVEQIRVNGLLIEARTGILPRVIKAVTANPHKPRSVDLTDIEVSADPNFILDDPEIDLVIELIGGCDLAKEILLTSFAKGKAVVTANKALLAVHSREIFGAAAKTGARLGFEASVAGGIPILRMIREGLSGDRITGVSGIINGTSNYILTQMSEQGQSFADALKDAQALGYAEADPTFDVEGIDQAHKLLILMNLAFGGLFSFDQLYAEGITQIESIDIAMAKEFGYKIKLLGKAIDRGGSYEGRVHPALVPEDDLLAAVNGAFNAVSVEADFAGHLMAYGRGAGGHPTSSAVVADLVGVIRSFKGEAPPPLSLLPDRLVPKEILPIGEISSEYYLRFSVLDRVGVLAKITRALGDQNISISSMIQNERAAKAKDAVDVVIFTHQALERDIRKALEEIGQMDFIARPTKLIRVDSP</sequence>
<evidence type="ECO:0000256" key="10">
    <source>
        <dbReference type="ARBA" id="ARBA00023167"/>
    </source>
</evidence>
<evidence type="ECO:0000256" key="11">
    <source>
        <dbReference type="PIRSR" id="PIRSR000098-1"/>
    </source>
</evidence>
<protein>
    <recommendedName>
        <fullName evidence="5">Homoserine dehydrogenase</fullName>
        <ecNumber evidence="4">1.1.1.3</ecNumber>
    </recommendedName>
</protein>
<dbReference type="InterPro" id="IPR002912">
    <property type="entry name" value="ACT_dom"/>
</dbReference>
<evidence type="ECO:0000313" key="15">
    <source>
        <dbReference type="EMBL" id="OGG94617.1"/>
    </source>
</evidence>
<dbReference type="Gene3D" id="3.30.360.10">
    <property type="entry name" value="Dihydrodipicolinate Reductase, domain 2"/>
    <property type="match status" value="1"/>
</dbReference>
<dbReference type="SUPFAM" id="SSF55021">
    <property type="entry name" value="ACT-like"/>
    <property type="match status" value="1"/>
</dbReference>
<dbReference type="InterPro" id="IPR019811">
    <property type="entry name" value="HDH_CS"/>
</dbReference>
<dbReference type="EMBL" id="MFNE01000036">
    <property type="protein sequence ID" value="OGG94617.1"/>
    <property type="molecule type" value="Genomic_DNA"/>
</dbReference>
<dbReference type="GO" id="GO:0009088">
    <property type="term" value="P:threonine biosynthetic process"/>
    <property type="evidence" value="ECO:0007669"/>
    <property type="project" value="UniProtKB-UniPathway"/>
</dbReference>
<dbReference type="UniPathway" id="UPA00051">
    <property type="reaction ID" value="UER00465"/>
</dbReference>
<reference evidence="15 16" key="1">
    <citation type="journal article" date="2016" name="Nat. Commun.">
        <title>Thousands of microbial genomes shed light on interconnected biogeochemical processes in an aquifer system.</title>
        <authorList>
            <person name="Anantharaman K."/>
            <person name="Brown C.T."/>
            <person name="Hug L.A."/>
            <person name="Sharon I."/>
            <person name="Castelle C.J."/>
            <person name="Probst A.J."/>
            <person name="Thomas B.C."/>
            <person name="Singh A."/>
            <person name="Wilkins M.J."/>
            <person name="Karaoz U."/>
            <person name="Brodie E.L."/>
            <person name="Williams K.H."/>
            <person name="Hubbard S.S."/>
            <person name="Banfield J.F."/>
        </authorList>
    </citation>
    <scope>NUCLEOTIDE SEQUENCE [LARGE SCALE GENOMIC DNA]</scope>
</reference>
<dbReference type="SUPFAM" id="SSF55347">
    <property type="entry name" value="Glyceraldehyde-3-phosphate dehydrogenase-like, C-terminal domain"/>
    <property type="match status" value="1"/>
</dbReference>
<keyword evidence="9" id="KW-0560">Oxidoreductase</keyword>
<dbReference type="EC" id="1.1.1.3" evidence="4"/>
<dbReference type="PROSITE" id="PS01042">
    <property type="entry name" value="HOMOSER_DHGENASE"/>
    <property type="match status" value="1"/>
</dbReference>
<dbReference type="Pfam" id="PF00742">
    <property type="entry name" value="Homoserine_dh"/>
    <property type="match status" value="1"/>
</dbReference>
<dbReference type="InterPro" id="IPR045865">
    <property type="entry name" value="ACT-like_dom_sf"/>
</dbReference>
<evidence type="ECO:0000256" key="8">
    <source>
        <dbReference type="ARBA" id="ARBA00022857"/>
    </source>
</evidence>
<evidence type="ECO:0000256" key="12">
    <source>
        <dbReference type="PIRSR" id="PIRSR000098-2"/>
    </source>
</evidence>
<dbReference type="InterPro" id="IPR001342">
    <property type="entry name" value="HDH_cat"/>
</dbReference>
<evidence type="ECO:0000313" key="16">
    <source>
        <dbReference type="Proteomes" id="UP000178449"/>
    </source>
</evidence>
<evidence type="ECO:0000256" key="7">
    <source>
        <dbReference type="ARBA" id="ARBA00022697"/>
    </source>
</evidence>
<dbReference type="Gene3D" id="3.30.70.260">
    <property type="match status" value="1"/>
</dbReference>
<dbReference type="AlphaFoldDB" id="A0A1F6G920"/>
<dbReference type="PANTHER" id="PTHR43331">
    <property type="entry name" value="HOMOSERINE DEHYDROGENASE"/>
    <property type="match status" value="1"/>
</dbReference>
<feature type="domain" description="ACT" evidence="14">
    <location>
        <begin position="353"/>
        <end position="430"/>
    </location>
</feature>
<evidence type="ECO:0000256" key="1">
    <source>
        <dbReference type="ARBA" id="ARBA00005056"/>
    </source>
</evidence>
<dbReference type="PROSITE" id="PS51671">
    <property type="entry name" value="ACT"/>
    <property type="match status" value="1"/>
</dbReference>
<dbReference type="InterPro" id="IPR036291">
    <property type="entry name" value="NAD(P)-bd_dom_sf"/>
</dbReference>
<evidence type="ECO:0000256" key="3">
    <source>
        <dbReference type="ARBA" id="ARBA00006753"/>
    </source>
</evidence>
<dbReference type="NCBIfam" id="NF004976">
    <property type="entry name" value="PRK06349.1"/>
    <property type="match status" value="1"/>
</dbReference>
<feature type="binding site" evidence="12">
    <location>
        <position position="106"/>
    </location>
    <ligand>
        <name>NADPH</name>
        <dbReference type="ChEBI" id="CHEBI:57783"/>
    </ligand>
</feature>
<dbReference type="Pfam" id="PF01842">
    <property type="entry name" value="ACT"/>
    <property type="match status" value="1"/>
</dbReference>
<keyword evidence="8 12" id="KW-0521">NADP</keyword>
<keyword evidence="6" id="KW-0028">Amino-acid biosynthesis</keyword>
<dbReference type="FunFam" id="3.30.360.10:FF:000005">
    <property type="entry name" value="Homoserine dehydrogenase"/>
    <property type="match status" value="1"/>
</dbReference>
<evidence type="ECO:0000259" key="14">
    <source>
        <dbReference type="PROSITE" id="PS51671"/>
    </source>
</evidence>
<evidence type="ECO:0000256" key="13">
    <source>
        <dbReference type="RuleBase" id="RU004171"/>
    </source>
</evidence>
<dbReference type="PANTHER" id="PTHR43331:SF1">
    <property type="entry name" value="HOMOSERINE DEHYDROGENASE"/>
    <property type="match status" value="1"/>
</dbReference>
<evidence type="ECO:0000256" key="4">
    <source>
        <dbReference type="ARBA" id="ARBA00013213"/>
    </source>
</evidence>
<dbReference type="STRING" id="1817772.A2527_05375"/>
<dbReference type="GO" id="GO:0050661">
    <property type="term" value="F:NADP binding"/>
    <property type="evidence" value="ECO:0007669"/>
    <property type="project" value="InterPro"/>
</dbReference>
<dbReference type="GO" id="GO:0009086">
    <property type="term" value="P:methionine biosynthetic process"/>
    <property type="evidence" value="ECO:0007669"/>
    <property type="project" value="UniProtKB-KW"/>
</dbReference>
<dbReference type="CDD" id="cd04881">
    <property type="entry name" value="ACT_HSDH-Hom"/>
    <property type="match status" value="1"/>
</dbReference>
<dbReference type="UniPathway" id="UPA00050">
    <property type="reaction ID" value="UER00063"/>
</dbReference>
<dbReference type="PIRSF" id="PIRSF000098">
    <property type="entry name" value="Homoser_dehydrog"/>
    <property type="match status" value="1"/>
</dbReference>
<evidence type="ECO:0000256" key="2">
    <source>
        <dbReference type="ARBA" id="ARBA00005062"/>
    </source>
</evidence>
<dbReference type="Proteomes" id="UP000178449">
    <property type="component" value="Unassembled WGS sequence"/>
</dbReference>
<accession>A0A1F6G920</accession>
<dbReference type="Pfam" id="PF03447">
    <property type="entry name" value="NAD_binding_3"/>
    <property type="match status" value="1"/>
</dbReference>
<evidence type="ECO:0000256" key="5">
    <source>
        <dbReference type="ARBA" id="ARBA00013376"/>
    </source>
</evidence>
<keyword evidence="7" id="KW-0791">Threonine biosynthesis</keyword>